<dbReference type="AlphaFoldDB" id="S7RJ12"/>
<name>S7RJ12_GLOTA</name>
<dbReference type="RefSeq" id="XP_007868901.1">
    <property type="nucleotide sequence ID" value="XM_007870710.1"/>
</dbReference>
<dbReference type="OMA" id="ISAMELP"/>
<dbReference type="KEGG" id="gtr:GLOTRDRAFT_95488"/>
<protein>
    <recommendedName>
        <fullName evidence="3">F-box domain-containing protein</fullName>
    </recommendedName>
</protein>
<gene>
    <name evidence="1" type="ORF">GLOTRDRAFT_95488</name>
</gene>
<dbReference type="Proteomes" id="UP000030669">
    <property type="component" value="Unassembled WGS sequence"/>
</dbReference>
<dbReference type="eggNOG" id="ENOG502T024">
    <property type="taxonomic scope" value="Eukaryota"/>
</dbReference>
<keyword evidence="2" id="KW-1185">Reference proteome</keyword>
<accession>S7RJ12</accession>
<evidence type="ECO:0008006" key="3">
    <source>
        <dbReference type="Google" id="ProtNLM"/>
    </source>
</evidence>
<dbReference type="Gene3D" id="3.80.10.10">
    <property type="entry name" value="Ribonuclease Inhibitor"/>
    <property type="match status" value="1"/>
</dbReference>
<dbReference type="GeneID" id="19309727"/>
<dbReference type="OrthoDB" id="3244423at2759"/>
<proteinExistence type="predicted"/>
<evidence type="ECO:0000313" key="2">
    <source>
        <dbReference type="Proteomes" id="UP000030669"/>
    </source>
</evidence>
<evidence type="ECO:0000313" key="1">
    <source>
        <dbReference type="EMBL" id="EPQ52609.1"/>
    </source>
</evidence>
<reference evidence="1 2" key="1">
    <citation type="journal article" date="2012" name="Science">
        <title>The Paleozoic origin of enzymatic lignin decomposition reconstructed from 31 fungal genomes.</title>
        <authorList>
            <person name="Floudas D."/>
            <person name="Binder M."/>
            <person name="Riley R."/>
            <person name="Barry K."/>
            <person name="Blanchette R.A."/>
            <person name="Henrissat B."/>
            <person name="Martinez A.T."/>
            <person name="Otillar R."/>
            <person name="Spatafora J.W."/>
            <person name="Yadav J.S."/>
            <person name="Aerts A."/>
            <person name="Benoit I."/>
            <person name="Boyd A."/>
            <person name="Carlson A."/>
            <person name="Copeland A."/>
            <person name="Coutinho P.M."/>
            <person name="de Vries R.P."/>
            <person name="Ferreira P."/>
            <person name="Findley K."/>
            <person name="Foster B."/>
            <person name="Gaskell J."/>
            <person name="Glotzer D."/>
            <person name="Gorecki P."/>
            <person name="Heitman J."/>
            <person name="Hesse C."/>
            <person name="Hori C."/>
            <person name="Igarashi K."/>
            <person name="Jurgens J.A."/>
            <person name="Kallen N."/>
            <person name="Kersten P."/>
            <person name="Kohler A."/>
            <person name="Kuees U."/>
            <person name="Kumar T.K.A."/>
            <person name="Kuo A."/>
            <person name="LaButti K."/>
            <person name="Larrondo L.F."/>
            <person name="Lindquist E."/>
            <person name="Ling A."/>
            <person name="Lombard V."/>
            <person name="Lucas S."/>
            <person name="Lundell T."/>
            <person name="Martin R."/>
            <person name="McLaughlin D.J."/>
            <person name="Morgenstern I."/>
            <person name="Morin E."/>
            <person name="Murat C."/>
            <person name="Nagy L.G."/>
            <person name="Nolan M."/>
            <person name="Ohm R.A."/>
            <person name="Patyshakuliyeva A."/>
            <person name="Rokas A."/>
            <person name="Ruiz-Duenas F.J."/>
            <person name="Sabat G."/>
            <person name="Salamov A."/>
            <person name="Samejima M."/>
            <person name="Schmutz J."/>
            <person name="Slot J.C."/>
            <person name="St John F."/>
            <person name="Stenlid J."/>
            <person name="Sun H."/>
            <person name="Sun S."/>
            <person name="Syed K."/>
            <person name="Tsang A."/>
            <person name="Wiebenga A."/>
            <person name="Young D."/>
            <person name="Pisabarro A."/>
            <person name="Eastwood D.C."/>
            <person name="Martin F."/>
            <person name="Cullen D."/>
            <person name="Grigoriev I.V."/>
            <person name="Hibbett D.S."/>
        </authorList>
    </citation>
    <scope>NUCLEOTIDE SEQUENCE [LARGE SCALE GENOMIC DNA]</scope>
    <source>
        <strain evidence="1 2">ATCC 11539</strain>
    </source>
</reference>
<dbReference type="EMBL" id="KB469307">
    <property type="protein sequence ID" value="EPQ52609.1"/>
    <property type="molecule type" value="Genomic_DNA"/>
</dbReference>
<organism evidence="1 2">
    <name type="scientific">Gloeophyllum trabeum (strain ATCC 11539 / FP-39264 / Madison 617)</name>
    <name type="common">Brown rot fungus</name>
    <dbReference type="NCBI Taxonomy" id="670483"/>
    <lineage>
        <taxon>Eukaryota</taxon>
        <taxon>Fungi</taxon>
        <taxon>Dikarya</taxon>
        <taxon>Basidiomycota</taxon>
        <taxon>Agaricomycotina</taxon>
        <taxon>Agaricomycetes</taxon>
        <taxon>Gloeophyllales</taxon>
        <taxon>Gloeophyllaceae</taxon>
        <taxon>Gloeophyllum</taxon>
    </lineage>
</organism>
<sequence>MYLGMLHTQLRPGSVPVEAVRARIKDPADILPLETLTGIWKMVVADEAESCQRQLTFPFTASWVSHHWRNVALTTPTIWSSVYIDRYSKLEPTKAQLTRSGKCLLDLVIYFVSTPDEGVETVIACEPAMRDFMDTVSAHADRWRSLQLTIYGARAHHGILPIESALTRLRTLAAPELTDFSFTPCFEYPRSAPLLTGGTPRLSRLRLDGVDLKGLNNLFPHLTSLNIVDVPAARRPSLEEFVALLEACSKLECLTIDGPCFRLVREARDPCLSATLPSLLSLSLSFSDEFWDRAAEEGSVVATLFGTISAPLLQTLVFGKLSHLGAEAVVRAITVTSCGGSPKFPELSRLCLYDVCLVDPYQERDLSLPFLLCFPFASTLELSGGDSRAILGCLASEEWASCHEPIRPGFRLKTLVCPDISCSCDEGVLSRFILGRQAIGHSIAKLWLCGQVEVVFDFFT</sequence>
<dbReference type="InterPro" id="IPR032675">
    <property type="entry name" value="LRR_dom_sf"/>
</dbReference>
<dbReference type="HOGENOM" id="CLU_020999_3_3_1"/>